<feature type="compositionally biased region" description="Basic residues" evidence="1">
    <location>
        <begin position="458"/>
        <end position="468"/>
    </location>
</feature>
<name>C4JY41_UNCRE</name>
<reference evidence="3" key="1">
    <citation type="journal article" date="2009" name="Genome Res.">
        <title>Comparative genomic analyses of the human fungal pathogens Coccidioides and their relatives.</title>
        <authorList>
            <person name="Sharpton T.J."/>
            <person name="Stajich J.E."/>
            <person name="Rounsley S.D."/>
            <person name="Gardner M.J."/>
            <person name="Wortman J.R."/>
            <person name="Jordar V.S."/>
            <person name="Maiti R."/>
            <person name="Kodira C.D."/>
            <person name="Neafsey D.E."/>
            <person name="Zeng Q."/>
            <person name="Hung C.-Y."/>
            <person name="McMahan C."/>
            <person name="Muszewska A."/>
            <person name="Grynberg M."/>
            <person name="Mandel M.A."/>
            <person name="Kellner E.M."/>
            <person name="Barker B.M."/>
            <person name="Galgiani J.N."/>
            <person name="Orbach M.J."/>
            <person name="Kirkland T.N."/>
            <person name="Cole G.T."/>
            <person name="Henn M.R."/>
            <person name="Birren B.W."/>
            <person name="Taylor J.W."/>
        </authorList>
    </citation>
    <scope>NUCLEOTIDE SEQUENCE [LARGE SCALE GENOMIC DNA]</scope>
    <source>
        <strain evidence="3">UAMH 1704</strain>
    </source>
</reference>
<dbReference type="KEGG" id="ure:UREG_07092"/>
<evidence type="ECO:0000313" key="2">
    <source>
        <dbReference type="EMBL" id="EEP82227.1"/>
    </source>
</evidence>
<evidence type="ECO:0000256" key="1">
    <source>
        <dbReference type="SAM" id="MobiDB-lite"/>
    </source>
</evidence>
<accession>C4JY41</accession>
<dbReference type="HOGENOM" id="CLU_548836_0_0_1"/>
<proteinExistence type="predicted"/>
<feature type="compositionally biased region" description="Basic and acidic residues" evidence="1">
    <location>
        <begin position="376"/>
        <end position="391"/>
    </location>
</feature>
<dbReference type="OrthoDB" id="3366546at2759"/>
<feature type="region of interest" description="Disordered" evidence="1">
    <location>
        <begin position="296"/>
        <end position="316"/>
    </location>
</feature>
<protein>
    <submittedName>
        <fullName evidence="2">Uncharacterized protein</fullName>
    </submittedName>
</protein>
<dbReference type="AlphaFoldDB" id="C4JY41"/>
<dbReference type="EMBL" id="CH476619">
    <property type="protein sequence ID" value="EEP82227.1"/>
    <property type="molecule type" value="Genomic_DNA"/>
</dbReference>
<dbReference type="GeneID" id="8443239"/>
<feature type="compositionally biased region" description="Basic and acidic residues" evidence="1">
    <location>
        <begin position="340"/>
        <end position="366"/>
    </location>
</feature>
<dbReference type="InParanoid" id="C4JY41"/>
<dbReference type="RefSeq" id="XP_002582319.1">
    <property type="nucleotide sequence ID" value="XM_002582273.1"/>
</dbReference>
<gene>
    <name evidence="2" type="ORF">UREG_07092</name>
</gene>
<organism evidence="2 3">
    <name type="scientific">Uncinocarpus reesii (strain UAMH 1704)</name>
    <dbReference type="NCBI Taxonomy" id="336963"/>
    <lineage>
        <taxon>Eukaryota</taxon>
        <taxon>Fungi</taxon>
        <taxon>Dikarya</taxon>
        <taxon>Ascomycota</taxon>
        <taxon>Pezizomycotina</taxon>
        <taxon>Eurotiomycetes</taxon>
        <taxon>Eurotiomycetidae</taxon>
        <taxon>Onygenales</taxon>
        <taxon>Onygenaceae</taxon>
        <taxon>Uncinocarpus</taxon>
    </lineage>
</organism>
<dbReference type="VEuPathDB" id="FungiDB:UREG_07092"/>
<feature type="compositionally biased region" description="Low complexity" evidence="1">
    <location>
        <begin position="302"/>
        <end position="315"/>
    </location>
</feature>
<dbReference type="Proteomes" id="UP000002058">
    <property type="component" value="Unassembled WGS sequence"/>
</dbReference>
<keyword evidence="3" id="KW-1185">Reference proteome</keyword>
<evidence type="ECO:0000313" key="3">
    <source>
        <dbReference type="Proteomes" id="UP000002058"/>
    </source>
</evidence>
<feature type="region of interest" description="Disordered" evidence="1">
    <location>
        <begin position="334"/>
        <end position="497"/>
    </location>
</feature>
<dbReference type="eggNOG" id="ENOG502S8NF">
    <property type="taxonomic scope" value="Eukaryota"/>
</dbReference>
<sequence length="497" mass="54260">MRLIEQVTEPSWICENARKSTEEEGPLREQNLALTRLGAAASARFISPPTGPISRTSSKFESHDEGLLNAITPILSVVGLAYSLPAPKEKAPRIFDAPINTCGKRTSIRVGDGDPHQHFLHMQVTNPLACTNGACSLNHANEHTITSSISGGIGGWVSGGFSVQESYTTGEAQDCDGGPGDVICVWVSLAHTAYTVKDYDPGLGHGCLKDGKPRVVKSPNKGFVGSAYYCGWSGPGNPLNPSRRAGGPHAGLGLTKPILISRKKNTHGIGKKVHDHTNQWWLRGFEAALSGIANDGTASPATSTSEENSNNGNNGMRSELYKFFVKGEGMKGTIGTRVDAGSEAHGTKRKRDESTLEHEDRDSKKEKKEKKRRKKAALEDDGRADTSERIRREKKQRKSKEEFKGSSTSEVESRTKRSEKKSKNRRNENVSAEPLETGMASKEPCVANAQLSEEDTKRKRKELKKTKKEARNASVEATRTSGSRKKRKKKEDQEEGI</sequence>